<dbReference type="SMART" id="SM00448">
    <property type="entry name" value="REC"/>
    <property type="match status" value="1"/>
</dbReference>
<comment type="subcellular location">
    <subcellularLocation>
        <location evidence="1">Cytoplasm</location>
    </subcellularLocation>
</comment>
<keyword evidence="15" id="KW-1185">Reference proteome</keyword>
<dbReference type="RefSeq" id="WP_168057714.1">
    <property type="nucleotide sequence ID" value="NZ_VTOW01000001.1"/>
</dbReference>
<dbReference type="GO" id="GO:0006355">
    <property type="term" value="P:regulation of DNA-templated transcription"/>
    <property type="evidence" value="ECO:0007669"/>
    <property type="project" value="InterPro"/>
</dbReference>
<evidence type="ECO:0000256" key="8">
    <source>
        <dbReference type="ARBA" id="ARBA00023125"/>
    </source>
</evidence>
<evidence type="ECO:0000256" key="2">
    <source>
        <dbReference type="ARBA" id="ARBA00022490"/>
    </source>
</evidence>
<dbReference type="Pfam" id="PF02954">
    <property type="entry name" value="HTH_8"/>
    <property type="match status" value="1"/>
</dbReference>
<comment type="caution">
    <text evidence="14">The sequence shown here is derived from an EMBL/GenBank/DDBJ whole genome shotgun (WGS) entry which is preliminary data.</text>
</comment>
<dbReference type="SUPFAM" id="SSF46689">
    <property type="entry name" value="Homeodomain-like"/>
    <property type="match status" value="1"/>
</dbReference>
<evidence type="ECO:0000259" key="12">
    <source>
        <dbReference type="PROSITE" id="PS50045"/>
    </source>
</evidence>
<dbReference type="GO" id="GO:0043565">
    <property type="term" value="F:sequence-specific DNA binding"/>
    <property type="evidence" value="ECO:0007669"/>
    <property type="project" value="InterPro"/>
</dbReference>
<name>A0A7X6I9I6_9BACT</name>
<feature type="domain" description="Response regulatory" evidence="13">
    <location>
        <begin position="4"/>
        <end position="118"/>
    </location>
</feature>
<dbReference type="PROSITE" id="PS50045">
    <property type="entry name" value="SIGMA54_INTERACT_4"/>
    <property type="match status" value="1"/>
</dbReference>
<evidence type="ECO:0000256" key="9">
    <source>
        <dbReference type="ARBA" id="ARBA00023159"/>
    </source>
</evidence>
<dbReference type="PROSITE" id="PS00688">
    <property type="entry name" value="SIGMA54_INTERACT_3"/>
    <property type="match status" value="1"/>
</dbReference>
<dbReference type="Gene3D" id="1.10.10.60">
    <property type="entry name" value="Homeodomain-like"/>
    <property type="match status" value="1"/>
</dbReference>
<dbReference type="EMBL" id="VTOW01000001">
    <property type="protein sequence ID" value="NKE69415.1"/>
    <property type="molecule type" value="Genomic_DNA"/>
</dbReference>
<evidence type="ECO:0000259" key="13">
    <source>
        <dbReference type="PROSITE" id="PS50110"/>
    </source>
</evidence>
<dbReference type="AlphaFoldDB" id="A0A7X6I9I6"/>
<dbReference type="FunFam" id="1.10.8.60:FF:000014">
    <property type="entry name" value="DNA-binding transcriptional regulator NtrC"/>
    <property type="match status" value="1"/>
</dbReference>
<evidence type="ECO:0000313" key="14">
    <source>
        <dbReference type="EMBL" id="NKE69415.1"/>
    </source>
</evidence>
<dbReference type="FunFam" id="3.40.50.300:FF:000006">
    <property type="entry name" value="DNA-binding transcriptional regulator NtrC"/>
    <property type="match status" value="1"/>
</dbReference>
<dbReference type="InterPro" id="IPR025944">
    <property type="entry name" value="Sigma_54_int_dom_CS"/>
</dbReference>
<dbReference type="Pfam" id="PF00072">
    <property type="entry name" value="Response_reg"/>
    <property type="match status" value="1"/>
</dbReference>
<dbReference type="InterPro" id="IPR011006">
    <property type="entry name" value="CheY-like_superfamily"/>
</dbReference>
<dbReference type="Gene3D" id="1.10.8.60">
    <property type="match status" value="1"/>
</dbReference>
<keyword evidence="6" id="KW-0902">Two-component regulatory system</keyword>
<keyword evidence="3 11" id="KW-0597">Phosphoprotein</keyword>
<dbReference type="PROSITE" id="PS00676">
    <property type="entry name" value="SIGMA54_INTERACT_2"/>
    <property type="match status" value="1"/>
</dbReference>
<dbReference type="GO" id="GO:0005737">
    <property type="term" value="C:cytoplasm"/>
    <property type="evidence" value="ECO:0007669"/>
    <property type="project" value="UniProtKB-SubCell"/>
</dbReference>
<gene>
    <name evidence="14" type="ORF">MNODULE_01445</name>
</gene>
<accession>A0A7X6I9I6</accession>
<keyword evidence="4" id="KW-0547">Nucleotide-binding</keyword>
<dbReference type="PANTHER" id="PTHR32071:SF17">
    <property type="entry name" value="TRANSCRIPTIONAL REGULATOR (NTRC FAMILY)"/>
    <property type="match status" value="1"/>
</dbReference>
<evidence type="ECO:0000313" key="15">
    <source>
        <dbReference type="Proteomes" id="UP000534783"/>
    </source>
</evidence>
<feature type="modified residue" description="4-aspartylphosphate" evidence="11">
    <location>
        <position position="53"/>
    </location>
</feature>
<evidence type="ECO:0000256" key="10">
    <source>
        <dbReference type="ARBA" id="ARBA00023163"/>
    </source>
</evidence>
<evidence type="ECO:0000256" key="7">
    <source>
        <dbReference type="ARBA" id="ARBA00023015"/>
    </source>
</evidence>
<keyword evidence="2" id="KW-0963">Cytoplasm</keyword>
<keyword evidence="7" id="KW-0805">Transcription regulation</keyword>
<feature type="domain" description="Sigma-54 factor interaction" evidence="12">
    <location>
        <begin position="140"/>
        <end position="369"/>
    </location>
</feature>
<dbReference type="PANTHER" id="PTHR32071">
    <property type="entry name" value="TRANSCRIPTIONAL REGULATORY PROTEIN"/>
    <property type="match status" value="1"/>
</dbReference>
<dbReference type="InterPro" id="IPR009057">
    <property type="entry name" value="Homeodomain-like_sf"/>
</dbReference>
<evidence type="ECO:0000256" key="11">
    <source>
        <dbReference type="PROSITE-ProRule" id="PRU00169"/>
    </source>
</evidence>
<dbReference type="GO" id="GO:0000160">
    <property type="term" value="P:phosphorelay signal transduction system"/>
    <property type="evidence" value="ECO:0007669"/>
    <property type="project" value="UniProtKB-KW"/>
</dbReference>
<keyword evidence="5" id="KW-0067">ATP-binding</keyword>
<dbReference type="InterPro" id="IPR027417">
    <property type="entry name" value="P-loop_NTPase"/>
</dbReference>
<dbReference type="InterPro" id="IPR002197">
    <property type="entry name" value="HTH_Fis"/>
</dbReference>
<dbReference type="Pfam" id="PF00158">
    <property type="entry name" value="Sigma54_activat"/>
    <property type="match status" value="1"/>
</dbReference>
<dbReference type="SUPFAM" id="SSF52172">
    <property type="entry name" value="CheY-like"/>
    <property type="match status" value="1"/>
</dbReference>
<dbReference type="CDD" id="cd00009">
    <property type="entry name" value="AAA"/>
    <property type="match status" value="1"/>
</dbReference>
<dbReference type="Gene3D" id="3.40.50.300">
    <property type="entry name" value="P-loop containing nucleotide triphosphate hydrolases"/>
    <property type="match status" value="1"/>
</dbReference>
<dbReference type="InterPro" id="IPR001789">
    <property type="entry name" value="Sig_transdc_resp-reg_receiver"/>
</dbReference>
<dbReference type="CDD" id="cd17550">
    <property type="entry name" value="REC_NtrX-like"/>
    <property type="match status" value="1"/>
</dbReference>
<evidence type="ECO:0000256" key="4">
    <source>
        <dbReference type="ARBA" id="ARBA00022741"/>
    </source>
</evidence>
<dbReference type="Proteomes" id="UP000534783">
    <property type="component" value="Unassembled WGS sequence"/>
</dbReference>
<keyword evidence="10" id="KW-0804">Transcription</keyword>
<dbReference type="InterPro" id="IPR025943">
    <property type="entry name" value="Sigma_54_int_dom_ATP-bd_2"/>
</dbReference>
<reference evidence="14 15" key="1">
    <citation type="journal article" date="2020" name="Nature">
        <title>Bacterial chemolithoautotrophy via manganese oxidation.</title>
        <authorList>
            <person name="Yu H."/>
            <person name="Leadbetter J.R."/>
        </authorList>
    </citation>
    <scope>NUCLEOTIDE SEQUENCE [LARGE SCALE GENOMIC DNA]</scope>
    <source>
        <strain evidence="14 15">Mn-1</strain>
    </source>
</reference>
<dbReference type="FunFam" id="3.40.50.2300:FF:000018">
    <property type="entry name" value="DNA-binding transcriptional regulator NtrC"/>
    <property type="match status" value="1"/>
</dbReference>
<dbReference type="GO" id="GO:0005524">
    <property type="term" value="F:ATP binding"/>
    <property type="evidence" value="ECO:0007669"/>
    <property type="project" value="UniProtKB-KW"/>
</dbReference>
<dbReference type="InterPro" id="IPR003593">
    <property type="entry name" value="AAA+_ATPase"/>
</dbReference>
<evidence type="ECO:0000256" key="6">
    <source>
        <dbReference type="ARBA" id="ARBA00023012"/>
    </source>
</evidence>
<protein>
    <submittedName>
        <fullName evidence="14">Sigma-54-dependent Fis family transcriptional regulator</fullName>
    </submittedName>
</protein>
<dbReference type="PROSITE" id="PS50110">
    <property type="entry name" value="RESPONSE_REGULATORY"/>
    <property type="match status" value="1"/>
</dbReference>
<dbReference type="Pfam" id="PF25601">
    <property type="entry name" value="AAA_lid_14"/>
    <property type="match status" value="1"/>
</dbReference>
<evidence type="ECO:0000256" key="1">
    <source>
        <dbReference type="ARBA" id="ARBA00004496"/>
    </source>
</evidence>
<organism evidence="14 15">
    <name type="scientific">Candidatus Manganitrophus noduliformans</name>
    <dbReference type="NCBI Taxonomy" id="2606439"/>
    <lineage>
        <taxon>Bacteria</taxon>
        <taxon>Pseudomonadati</taxon>
        <taxon>Nitrospirota</taxon>
        <taxon>Nitrospiria</taxon>
        <taxon>Candidatus Troglogloeales</taxon>
        <taxon>Candidatus Manganitrophaceae</taxon>
        <taxon>Candidatus Manganitrophus</taxon>
    </lineage>
</organism>
<dbReference type="InterPro" id="IPR002078">
    <property type="entry name" value="Sigma_54_int"/>
</dbReference>
<evidence type="ECO:0000256" key="3">
    <source>
        <dbReference type="ARBA" id="ARBA00022553"/>
    </source>
</evidence>
<dbReference type="InterPro" id="IPR058031">
    <property type="entry name" value="AAA_lid_NorR"/>
</dbReference>
<proteinExistence type="predicted"/>
<keyword evidence="9" id="KW-0010">Activator</keyword>
<dbReference type="SMART" id="SM00382">
    <property type="entry name" value="AAA"/>
    <property type="match status" value="1"/>
</dbReference>
<dbReference type="Gene3D" id="3.40.50.2300">
    <property type="match status" value="1"/>
</dbReference>
<evidence type="ECO:0000256" key="5">
    <source>
        <dbReference type="ARBA" id="ARBA00022840"/>
    </source>
</evidence>
<dbReference type="SUPFAM" id="SSF52540">
    <property type="entry name" value="P-loop containing nucleoside triphosphate hydrolases"/>
    <property type="match status" value="1"/>
</dbReference>
<sequence>MSETILIVDDEPSILSTLSGVLMDEGYTVVTAEHGAAAIRQVQSQPPALVLLDIWMPEPDGIETLKRLKVLFPELVVVMMSGHGSIETAVKAIKLGAYDYIEKPISLQKVILMVKHALTEFRLRQENRTLKRLVEKKNEMIGGSPAILRLRDQIQMAGPAPSRVLISGENGTGKELVARAIHSHSPRRAQPFLEINCAAIPENLIESELFGYERGAFTGANHQKKGQFELADGGTLFLDEIADMALATQSKVLRVLQEQEYYRVGGSERVKVDVRVIAASNKNLAEEIKKGTFREDLYYRLNVIPLHVPPLRERAEDIPVLLEYFTKELSQEQGIKPKRFSPEAIAVLKRYHWPGNVRELKNIVERLMIMVASPVILPQDLPEFVTEGLPPEDNSFPPVEGGAPGSLKEARNVFEKKYILAKLQENNWNVNQTAEALQIERTYLYRKMKFLGIEAPGGE</sequence>
<keyword evidence="8" id="KW-0238">DNA-binding</keyword>